<evidence type="ECO:0000256" key="6">
    <source>
        <dbReference type="ARBA" id="ARBA00023180"/>
    </source>
</evidence>
<organism evidence="8 9">
    <name type="scientific">Apibacter adventoris</name>
    <dbReference type="NCBI Taxonomy" id="1679466"/>
    <lineage>
        <taxon>Bacteria</taxon>
        <taxon>Pseudomonadati</taxon>
        <taxon>Bacteroidota</taxon>
        <taxon>Flavobacteriia</taxon>
        <taxon>Flavobacteriales</taxon>
        <taxon>Weeksellaceae</taxon>
        <taxon>Apibacter</taxon>
    </lineage>
</organism>
<dbReference type="InterPro" id="IPR003154">
    <property type="entry name" value="S1/P1nuclease"/>
</dbReference>
<dbReference type="AlphaFoldDB" id="A0A2S8A7Q0"/>
<evidence type="ECO:0000256" key="1">
    <source>
        <dbReference type="ARBA" id="ARBA00022722"/>
    </source>
</evidence>
<dbReference type="GO" id="GO:0006308">
    <property type="term" value="P:DNA catabolic process"/>
    <property type="evidence" value="ECO:0007669"/>
    <property type="project" value="InterPro"/>
</dbReference>
<dbReference type="EMBL" id="PSZM01000046">
    <property type="protein sequence ID" value="PQL90588.1"/>
    <property type="molecule type" value="Genomic_DNA"/>
</dbReference>
<keyword evidence="3" id="KW-0255">Endonuclease</keyword>
<dbReference type="InterPro" id="IPR008947">
    <property type="entry name" value="PLipase_C/P1_nuclease_dom_sf"/>
</dbReference>
<dbReference type="PANTHER" id="PTHR33146:SF26">
    <property type="entry name" value="ENDONUCLEASE 4"/>
    <property type="match status" value="1"/>
</dbReference>
<dbReference type="OrthoDB" id="267579at2"/>
<keyword evidence="6" id="KW-0325">Glycoprotein</keyword>
<dbReference type="SUPFAM" id="SSF48537">
    <property type="entry name" value="Phospholipase C/P1 nuclease"/>
    <property type="match status" value="1"/>
</dbReference>
<keyword evidence="9" id="KW-1185">Reference proteome</keyword>
<reference evidence="8 9" key="1">
    <citation type="submission" date="2018-02" db="EMBL/GenBank/DDBJ databases">
        <title>Genome sequences of Apibacter spp., gut symbionts of Asian honey bees.</title>
        <authorList>
            <person name="Kwong W.K."/>
            <person name="Steele M.I."/>
            <person name="Moran N.A."/>
        </authorList>
    </citation>
    <scope>NUCLEOTIDE SEQUENCE [LARGE SCALE GENOMIC DNA]</scope>
    <source>
        <strain evidence="9">wkB301</strain>
    </source>
</reference>
<dbReference type="Gene3D" id="1.10.575.10">
    <property type="entry name" value="P1 Nuclease"/>
    <property type="match status" value="1"/>
</dbReference>
<dbReference type="Proteomes" id="UP000238042">
    <property type="component" value="Unassembled WGS sequence"/>
</dbReference>
<dbReference type="GO" id="GO:0016788">
    <property type="term" value="F:hydrolase activity, acting on ester bonds"/>
    <property type="evidence" value="ECO:0007669"/>
    <property type="project" value="InterPro"/>
</dbReference>
<dbReference type="CDD" id="cd11010">
    <property type="entry name" value="S1-P1_nuclease"/>
    <property type="match status" value="1"/>
</dbReference>
<comment type="caution">
    <text evidence="8">The sequence shown here is derived from an EMBL/GenBank/DDBJ whole genome shotgun (WGS) entry which is preliminary data.</text>
</comment>
<dbReference type="Pfam" id="PF02265">
    <property type="entry name" value="S1-P1_nuclease"/>
    <property type="match status" value="1"/>
</dbReference>
<dbReference type="RefSeq" id="WP_105247731.1">
    <property type="nucleotide sequence ID" value="NZ_PSZM01000046.1"/>
</dbReference>
<keyword evidence="7" id="KW-0732">Signal</keyword>
<keyword evidence="1" id="KW-0540">Nuclease</keyword>
<dbReference type="GO" id="GO:0046872">
    <property type="term" value="F:metal ion binding"/>
    <property type="evidence" value="ECO:0007669"/>
    <property type="project" value="UniProtKB-KW"/>
</dbReference>
<evidence type="ECO:0000313" key="8">
    <source>
        <dbReference type="EMBL" id="PQL90588.1"/>
    </source>
</evidence>
<proteinExistence type="predicted"/>
<evidence type="ECO:0000256" key="2">
    <source>
        <dbReference type="ARBA" id="ARBA00022723"/>
    </source>
</evidence>
<gene>
    <name evidence="8" type="ORF">C4S77_11980</name>
</gene>
<name>A0A2S8A7Q0_9FLAO</name>
<evidence type="ECO:0000256" key="7">
    <source>
        <dbReference type="SAM" id="SignalP"/>
    </source>
</evidence>
<dbReference type="GO" id="GO:0004519">
    <property type="term" value="F:endonuclease activity"/>
    <property type="evidence" value="ECO:0007669"/>
    <property type="project" value="UniProtKB-KW"/>
</dbReference>
<protein>
    <submittedName>
        <fullName evidence="8">S1/P1 Nuclease</fullName>
    </submittedName>
</protein>
<dbReference type="PANTHER" id="PTHR33146">
    <property type="entry name" value="ENDONUCLEASE 4"/>
    <property type="match status" value="1"/>
</dbReference>
<feature type="chain" id="PRO_5015411460" evidence="7">
    <location>
        <begin position="24"/>
        <end position="266"/>
    </location>
</feature>
<evidence type="ECO:0000256" key="3">
    <source>
        <dbReference type="ARBA" id="ARBA00022759"/>
    </source>
</evidence>
<evidence type="ECO:0000313" key="9">
    <source>
        <dbReference type="Proteomes" id="UP000238042"/>
    </source>
</evidence>
<evidence type="ECO:0000256" key="4">
    <source>
        <dbReference type="ARBA" id="ARBA00022801"/>
    </source>
</evidence>
<accession>A0A2S8A7Q0</accession>
<keyword evidence="4" id="KW-0378">Hydrolase</keyword>
<keyword evidence="5" id="KW-1015">Disulfide bond</keyword>
<evidence type="ECO:0000256" key="5">
    <source>
        <dbReference type="ARBA" id="ARBA00023157"/>
    </source>
</evidence>
<sequence>MFKNICTLFLFMSCMLHSTFSYAWGITGHRVIAEIAERHLNRKTLKKVQKLLGGKPMAYYANWPDEIKSDTLKIWDKTFQWHFINFSQGLSFDEFSFKLKNYPTENLYSAIQKCQETIKDKSALTKDKKIALLFLMHIIGDLEQPLHIGREKDLGGNKIKLQWFSHPTNLHSIWDSKLIDYYKYSYTEYASVLDTNSKDQNKVLSKGTLEDWIYDSYLLATRIYSELNSYKKLDYEYAYYNKEILENQLLKGGLRLAKLLNLLFNT</sequence>
<feature type="signal peptide" evidence="7">
    <location>
        <begin position="1"/>
        <end position="23"/>
    </location>
</feature>
<keyword evidence="2" id="KW-0479">Metal-binding</keyword>
<dbReference type="GO" id="GO:0003676">
    <property type="term" value="F:nucleic acid binding"/>
    <property type="evidence" value="ECO:0007669"/>
    <property type="project" value="InterPro"/>
</dbReference>